<accession>A0A4C1TXF4</accession>
<dbReference type="EMBL" id="BGZK01000099">
    <property type="protein sequence ID" value="GBP18608.1"/>
    <property type="molecule type" value="Genomic_DNA"/>
</dbReference>
<sequence length="121" mass="13606">MSAIKKVQRTRIPSDAHAKESDPSHSRLRPLTCFEEQTSNQVYTKVGGHRRPRNHDSRDHHCIACLLSRNRISDGEGVEMMKEVVGYLNSRSLYDKATAEAITSRLSSARVGNLTSRPVFV</sequence>
<reference evidence="2 3" key="1">
    <citation type="journal article" date="2019" name="Commun. Biol.">
        <title>The bagworm genome reveals a unique fibroin gene that provides high tensile strength.</title>
        <authorList>
            <person name="Kono N."/>
            <person name="Nakamura H."/>
            <person name="Ohtoshi R."/>
            <person name="Tomita M."/>
            <person name="Numata K."/>
            <person name="Arakawa K."/>
        </authorList>
    </citation>
    <scope>NUCLEOTIDE SEQUENCE [LARGE SCALE GENOMIC DNA]</scope>
</reference>
<name>A0A4C1TXF4_EUMVA</name>
<dbReference type="Proteomes" id="UP000299102">
    <property type="component" value="Unassembled WGS sequence"/>
</dbReference>
<evidence type="ECO:0000256" key="1">
    <source>
        <dbReference type="SAM" id="MobiDB-lite"/>
    </source>
</evidence>
<dbReference type="AlphaFoldDB" id="A0A4C1TXF4"/>
<protein>
    <submittedName>
        <fullName evidence="2">Uncharacterized protein</fullName>
    </submittedName>
</protein>
<keyword evidence="3" id="KW-1185">Reference proteome</keyword>
<comment type="caution">
    <text evidence="2">The sequence shown here is derived from an EMBL/GenBank/DDBJ whole genome shotgun (WGS) entry which is preliminary data.</text>
</comment>
<evidence type="ECO:0000313" key="3">
    <source>
        <dbReference type="Proteomes" id="UP000299102"/>
    </source>
</evidence>
<proteinExistence type="predicted"/>
<feature type="region of interest" description="Disordered" evidence="1">
    <location>
        <begin position="1"/>
        <end position="29"/>
    </location>
</feature>
<organism evidence="2 3">
    <name type="scientific">Eumeta variegata</name>
    <name type="common">Bagworm moth</name>
    <name type="synonym">Eumeta japonica</name>
    <dbReference type="NCBI Taxonomy" id="151549"/>
    <lineage>
        <taxon>Eukaryota</taxon>
        <taxon>Metazoa</taxon>
        <taxon>Ecdysozoa</taxon>
        <taxon>Arthropoda</taxon>
        <taxon>Hexapoda</taxon>
        <taxon>Insecta</taxon>
        <taxon>Pterygota</taxon>
        <taxon>Neoptera</taxon>
        <taxon>Endopterygota</taxon>
        <taxon>Lepidoptera</taxon>
        <taxon>Glossata</taxon>
        <taxon>Ditrysia</taxon>
        <taxon>Tineoidea</taxon>
        <taxon>Psychidae</taxon>
        <taxon>Oiketicinae</taxon>
        <taxon>Eumeta</taxon>
    </lineage>
</organism>
<feature type="compositionally biased region" description="Basic and acidic residues" evidence="1">
    <location>
        <begin position="12"/>
        <end position="25"/>
    </location>
</feature>
<evidence type="ECO:0000313" key="2">
    <source>
        <dbReference type="EMBL" id="GBP18608.1"/>
    </source>
</evidence>
<gene>
    <name evidence="2" type="ORF">EVAR_14378_1</name>
</gene>